<evidence type="ECO:0000313" key="2">
    <source>
        <dbReference type="Proteomes" id="UP000006002"/>
    </source>
</evidence>
<evidence type="ECO:0000313" key="1">
    <source>
        <dbReference type="EMBL" id="EDM85579.1"/>
    </source>
</evidence>
<reference evidence="1 2" key="1">
    <citation type="submission" date="2007-03" db="EMBL/GenBank/DDBJ databases">
        <authorList>
            <person name="Fulton L."/>
            <person name="Clifton S."/>
            <person name="Fulton B."/>
            <person name="Xu J."/>
            <person name="Minx P."/>
            <person name="Pepin K.H."/>
            <person name="Johnson M."/>
            <person name="Thiruvilangam P."/>
            <person name="Bhonagiri V."/>
            <person name="Nash W.E."/>
            <person name="Mardis E.R."/>
            <person name="Wilson R.K."/>
        </authorList>
    </citation>
    <scope>NUCLEOTIDE SEQUENCE [LARGE SCALE GENOMIC DNA]</scope>
    <source>
        <strain evidence="1 2">ATCC 29174</strain>
    </source>
</reference>
<dbReference type="AlphaFoldDB" id="A5ZXR0"/>
<organism evidence="1 2">
    <name type="scientific">Blautia obeum ATCC 29174</name>
    <dbReference type="NCBI Taxonomy" id="411459"/>
    <lineage>
        <taxon>Bacteria</taxon>
        <taxon>Bacillati</taxon>
        <taxon>Bacillota</taxon>
        <taxon>Clostridia</taxon>
        <taxon>Lachnospirales</taxon>
        <taxon>Lachnospiraceae</taxon>
        <taxon>Blautia</taxon>
    </lineage>
</organism>
<dbReference type="Proteomes" id="UP000006002">
    <property type="component" value="Unassembled WGS sequence"/>
</dbReference>
<name>A5ZXR0_9FIRM</name>
<dbReference type="EMBL" id="AAVO02000027">
    <property type="protein sequence ID" value="EDM85579.1"/>
    <property type="molecule type" value="Genomic_DNA"/>
</dbReference>
<proteinExistence type="predicted"/>
<comment type="caution">
    <text evidence="1">The sequence shown here is derived from an EMBL/GenBank/DDBJ whole genome shotgun (WGS) entry which is preliminary data.</text>
</comment>
<gene>
    <name evidence="1" type="ORF">RUMOBE_03816</name>
</gene>
<sequence>MLKNQRFRLFFYISEKRCILMHIEKQKEIKRK</sequence>
<protein>
    <submittedName>
        <fullName evidence="1">Uncharacterized protein</fullName>
    </submittedName>
</protein>
<dbReference type="HOGENOM" id="CLU_3388306_0_0_9"/>
<reference evidence="1 2" key="2">
    <citation type="submission" date="2007-04" db="EMBL/GenBank/DDBJ databases">
        <title>Draft genome sequence of Ruminococcus obeum (ATCC 29174).</title>
        <authorList>
            <person name="Sudarsanam P."/>
            <person name="Ley R."/>
            <person name="Guruge J."/>
            <person name="Turnbaugh P.J."/>
            <person name="Mahowald M."/>
            <person name="Liep D."/>
            <person name="Gordon J."/>
        </authorList>
    </citation>
    <scope>NUCLEOTIDE SEQUENCE [LARGE SCALE GENOMIC DNA]</scope>
    <source>
        <strain evidence="1 2">ATCC 29174</strain>
    </source>
</reference>
<accession>A5ZXR0</accession>